<evidence type="ECO:0000256" key="1">
    <source>
        <dbReference type="SAM" id="MobiDB-lite"/>
    </source>
</evidence>
<sequence length="310" mass="35247">MRKTRISLFFFLFATINTAFPQAENITKQFNDAYRSFQSLNEEGKPGESLEFAKQALDLAQSLFDENSETMAALSYNYALNLMDVDQNKESAREFSKTVRIYEQVFGRNSESLASVYFDEGRASSRINRGKPAGRANSRVNSQKSKRAFEKAINIIGEIYGTSSLNFADINIQAGIILSEEFNLGTAENFFEKALNIYENEFGRDNLYTALANFHLGKYHFMNANVRKSENFLADAITGLESLEIKDDIDQVLLTSAHGLFDRLNEVKFVREEYVRELEENSRELARRMEAMRNNPTPARPPQPAATQAQ</sequence>
<dbReference type="Gene3D" id="1.25.40.10">
    <property type="entry name" value="Tetratricopeptide repeat domain"/>
    <property type="match status" value="2"/>
</dbReference>
<organism evidence="3 4">
    <name type="scientific">OM182 bacterium MED-G28</name>
    <dbReference type="NCBI Taxonomy" id="1986256"/>
    <lineage>
        <taxon>Bacteria</taxon>
        <taxon>Pseudomonadati</taxon>
        <taxon>Pseudomonadota</taxon>
        <taxon>Gammaproteobacteria</taxon>
        <taxon>OMG group</taxon>
        <taxon>OM182 clade</taxon>
    </lineage>
</organism>
<accession>A0A2A5WAZ3</accession>
<evidence type="ECO:0000313" key="4">
    <source>
        <dbReference type="Proteomes" id="UP000219329"/>
    </source>
</evidence>
<name>A0A2A5WAZ3_9GAMM</name>
<feature type="chain" id="PRO_5011975236" description="Tetratricopeptide repeat protein" evidence="2">
    <location>
        <begin position="20"/>
        <end position="310"/>
    </location>
</feature>
<gene>
    <name evidence="3" type="ORF">CNF02_07625</name>
</gene>
<evidence type="ECO:0008006" key="5">
    <source>
        <dbReference type="Google" id="ProtNLM"/>
    </source>
</evidence>
<feature type="signal peptide" evidence="2">
    <location>
        <begin position="1"/>
        <end position="19"/>
    </location>
</feature>
<comment type="caution">
    <text evidence="3">The sequence shown here is derived from an EMBL/GenBank/DDBJ whole genome shotgun (WGS) entry which is preliminary data.</text>
</comment>
<reference evidence="3 4" key="1">
    <citation type="submission" date="2017-08" db="EMBL/GenBank/DDBJ databases">
        <title>Fine stratification of microbial communities through a metagenomic profile of the photic zone.</title>
        <authorList>
            <person name="Haro-Moreno J.M."/>
            <person name="Lopez-Perez M."/>
            <person name="De La Torre J."/>
            <person name="Picazo A."/>
            <person name="Camacho A."/>
            <person name="Rodriguez-Valera F."/>
        </authorList>
    </citation>
    <scope>NUCLEOTIDE SEQUENCE [LARGE SCALE GENOMIC DNA]</scope>
    <source>
        <strain evidence="3">MED-G28</strain>
    </source>
</reference>
<dbReference type="AlphaFoldDB" id="A0A2A5WAZ3"/>
<dbReference type="SUPFAM" id="SSF48452">
    <property type="entry name" value="TPR-like"/>
    <property type="match status" value="1"/>
</dbReference>
<protein>
    <recommendedName>
        <fullName evidence="5">Tetratricopeptide repeat protein</fullName>
    </recommendedName>
</protein>
<dbReference type="Pfam" id="PF13424">
    <property type="entry name" value="TPR_12"/>
    <property type="match status" value="1"/>
</dbReference>
<dbReference type="EMBL" id="NTJZ01000007">
    <property type="protein sequence ID" value="PDH33592.1"/>
    <property type="molecule type" value="Genomic_DNA"/>
</dbReference>
<feature type="region of interest" description="Disordered" evidence="1">
    <location>
        <begin position="290"/>
        <end position="310"/>
    </location>
</feature>
<evidence type="ECO:0000313" key="3">
    <source>
        <dbReference type="EMBL" id="PDH33592.1"/>
    </source>
</evidence>
<dbReference type="Proteomes" id="UP000219329">
    <property type="component" value="Unassembled WGS sequence"/>
</dbReference>
<dbReference type="InterPro" id="IPR011990">
    <property type="entry name" value="TPR-like_helical_dom_sf"/>
</dbReference>
<keyword evidence="2" id="KW-0732">Signal</keyword>
<evidence type="ECO:0000256" key="2">
    <source>
        <dbReference type="SAM" id="SignalP"/>
    </source>
</evidence>
<proteinExistence type="predicted"/>